<protein>
    <submittedName>
        <fullName evidence="1">WRKY transcription factor 31</fullName>
    </submittedName>
</protein>
<comment type="caution">
    <text evidence="1">The sequence shown here is derived from an EMBL/GenBank/DDBJ whole genome shotgun (WGS) entry which is preliminary data.</text>
</comment>
<dbReference type="EMBL" id="CM039171">
    <property type="protein sequence ID" value="KAH9797956.1"/>
    <property type="molecule type" value="Genomic_DNA"/>
</dbReference>
<keyword evidence="2" id="KW-1185">Reference proteome</keyword>
<organism evidence="1 2">
    <name type="scientific">Citrus sinensis</name>
    <name type="common">Sweet orange</name>
    <name type="synonym">Citrus aurantium var. sinensis</name>
    <dbReference type="NCBI Taxonomy" id="2711"/>
    <lineage>
        <taxon>Eukaryota</taxon>
        <taxon>Viridiplantae</taxon>
        <taxon>Streptophyta</taxon>
        <taxon>Embryophyta</taxon>
        <taxon>Tracheophyta</taxon>
        <taxon>Spermatophyta</taxon>
        <taxon>Magnoliopsida</taxon>
        <taxon>eudicotyledons</taxon>
        <taxon>Gunneridae</taxon>
        <taxon>Pentapetalae</taxon>
        <taxon>rosids</taxon>
        <taxon>malvids</taxon>
        <taxon>Sapindales</taxon>
        <taxon>Rutaceae</taxon>
        <taxon>Aurantioideae</taxon>
        <taxon>Citrus</taxon>
    </lineage>
</organism>
<dbReference type="Proteomes" id="UP000829398">
    <property type="component" value="Chromosome 2"/>
</dbReference>
<evidence type="ECO:0000313" key="1">
    <source>
        <dbReference type="EMBL" id="KAH9797956.1"/>
    </source>
</evidence>
<name>A0ACB8NIL9_CITSI</name>
<sequence length="755" mass="82614">MDKGWGLTLDSDHPIVSNLNFFTSNKPKPSLARFRTNRDMAASGAADSASVRMFQLPASDNSNAPSSSDDNRVAVDEVDFFSDDKNRVSISDHREDDRNKTTNSVHIKKENSHDQLRHRTGLDVNTGLHLLTAANTGSDQSTVDDGVSSDHADEKRTKIELTQLQVELQQMNTENQRLRDMLSQVTNNYNALQMHIIALMQQQQENRRAPESNQAHEVVEGKDEGKKHDDQVMVPRQFIGLGPSAETDHEVSNCSSDEERTLSGTPPNIVEAASKEHVNSNGKNEIVSFDDQAAAAAAAENSNGKRIGREESPESETQGWGPNNKVQKLSSAKGIDQSNEATMRKARVSVRARSEAPMITDGCQWRKYGQKMAKGNPCPRAYYRCTMAVGCPVRKQVQRCAEDRTILITTYEGNHNHPLPPAAMAMASTTTAAASMLLSGSMSSADGIMNPNLLARAILPCSSSMATISASAPFPTVTLDLTHSPNPLQLQRQAAQFQVQFPGQPQNLASVTNTQLPQVFGQALYNQSKFSGLQLSQNIGSNSQSGSHQTLPPPLQQPQQLADTVSAATAAITADPNFTAALAAAITSIIGGADCGLRFANGCSWSSINEASGWSLIDEGNERGNFWLWRWQELHERRKWKIFGKKNTELSAAAASKPSDQSTIRHRGPSTGASASASSSSSPAYTEEQIAIFLPSSDPIYALSRSYHYEYKFTTERGVNFYVKSSKFEQDYPLGSVQRVRLEKQVEKDYFTILA</sequence>
<reference evidence="2" key="1">
    <citation type="journal article" date="2023" name="Hortic. Res.">
        <title>A chromosome-level phased genome enabling allele-level studies in sweet orange: a case study on citrus Huanglongbing tolerance.</title>
        <authorList>
            <person name="Wu B."/>
            <person name="Yu Q."/>
            <person name="Deng Z."/>
            <person name="Duan Y."/>
            <person name="Luo F."/>
            <person name="Gmitter F. Jr."/>
        </authorList>
    </citation>
    <scope>NUCLEOTIDE SEQUENCE [LARGE SCALE GENOMIC DNA]</scope>
    <source>
        <strain evidence="2">cv. Valencia</strain>
    </source>
</reference>
<gene>
    <name evidence="1" type="ORF">KPL71_006038</name>
</gene>
<evidence type="ECO:0000313" key="2">
    <source>
        <dbReference type="Proteomes" id="UP000829398"/>
    </source>
</evidence>
<proteinExistence type="predicted"/>
<accession>A0ACB8NIL9</accession>